<reference evidence="6" key="1">
    <citation type="journal article" date="2019" name="Int. J. Syst. Evol. Microbiol.">
        <title>The Global Catalogue of Microorganisms (GCM) 10K type strain sequencing project: providing services to taxonomists for standard genome sequencing and annotation.</title>
        <authorList>
            <consortium name="The Broad Institute Genomics Platform"/>
            <consortium name="The Broad Institute Genome Sequencing Center for Infectious Disease"/>
            <person name="Wu L."/>
            <person name="Ma J."/>
        </authorList>
    </citation>
    <scope>NUCLEOTIDE SEQUENCE [LARGE SCALE GENOMIC DNA]</scope>
    <source>
        <strain evidence="6">CCUG 43117</strain>
    </source>
</reference>
<evidence type="ECO:0000256" key="2">
    <source>
        <dbReference type="ARBA" id="ARBA00022964"/>
    </source>
</evidence>
<evidence type="ECO:0000313" key="6">
    <source>
        <dbReference type="Proteomes" id="UP001596060"/>
    </source>
</evidence>
<dbReference type="CDD" id="cd03464">
    <property type="entry name" value="3_4-PCD_beta"/>
    <property type="match status" value="1"/>
</dbReference>
<dbReference type="PANTHER" id="PTHR33711:SF10">
    <property type="entry name" value="INTRADIOL RING-CLEAVAGE DIOXYGENASES DOMAIN-CONTAINING PROTEIN"/>
    <property type="match status" value="1"/>
</dbReference>
<dbReference type="InterPro" id="IPR015889">
    <property type="entry name" value="Intradiol_dOase_core"/>
</dbReference>
<keyword evidence="3 5" id="KW-0560">Oxidoreductase</keyword>
<keyword evidence="2" id="KW-0223">Dioxygenase</keyword>
<accession>A0ABW0P2E1</accession>
<dbReference type="Proteomes" id="UP001596060">
    <property type="component" value="Unassembled WGS sequence"/>
</dbReference>
<dbReference type="InterPro" id="IPR000627">
    <property type="entry name" value="Intradiol_dOase_C"/>
</dbReference>
<dbReference type="InterPro" id="IPR024756">
    <property type="entry name" value="PCDO_beta_N"/>
</dbReference>
<organism evidence="5 6">
    <name type="scientific">Bosea massiliensis</name>
    <dbReference type="NCBI Taxonomy" id="151419"/>
    <lineage>
        <taxon>Bacteria</taxon>
        <taxon>Pseudomonadati</taxon>
        <taxon>Pseudomonadota</taxon>
        <taxon>Alphaproteobacteria</taxon>
        <taxon>Hyphomicrobiales</taxon>
        <taxon>Boseaceae</taxon>
        <taxon>Bosea</taxon>
    </lineage>
</organism>
<proteinExistence type="inferred from homology"/>
<dbReference type="Pfam" id="PF12391">
    <property type="entry name" value="PCDO_beta_N"/>
    <property type="match status" value="1"/>
</dbReference>
<dbReference type="Pfam" id="PF00775">
    <property type="entry name" value="Dioxygenase_C"/>
    <property type="match status" value="1"/>
</dbReference>
<dbReference type="NCBIfam" id="TIGR02422">
    <property type="entry name" value="protocat_beta"/>
    <property type="match status" value="1"/>
</dbReference>
<evidence type="ECO:0000256" key="1">
    <source>
        <dbReference type="ARBA" id="ARBA00007825"/>
    </source>
</evidence>
<dbReference type="SUPFAM" id="SSF49482">
    <property type="entry name" value="Aromatic compound dioxygenase"/>
    <property type="match status" value="1"/>
</dbReference>
<sequence>MSLIYPRESLAAHPANASPAYGSTVKRAPSKPLILLPHTLSETTGPVFGHSAVAAGDSDLTRQHAGEPLGERIIVSGRVLDEDGRPVPHTLIEIWQANAAGRYVHVRDQHPAPLDPNFTGAGRALTDAEGRYRFVTVKPGAYPWRNHHNAWRPAHIHFSLFGPSFLSRVITQMYFPGDPLFKYDPIFQSITDAQVRERLVSRFDLATTEPEWALGYQFDIVLRGRNATPVEEPHEH</sequence>
<name>A0ABW0P2E1_9HYPH</name>
<dbReference type="EMBL" id="JBHSLU010000051">
    <property type="protein sequence ID" value="MFC5506886.1"/>
    <property type="molecule type" value="Genomic_DNA"/>
</dbReference>
<dbReference type="GO" id="GO:0018578">
    <property type="term" value="F:protocatechuate 3,4-dioxygenase activity"/>
    <property type="evidence" value="ECO:0007669"/>
    <property type="project" value="UniProtKB-EC"/>
</dbReference>
<dbReference type="PANTHER" id="PTHR33711">
    <property type="entry name" value="DIOXYGENASE, PUTATIVE (AFU_ORTHOLOGUE AFUA_2G02910)-RELATED"/>
    <property type="match status" value="1"/>
</dbReference>
<dbReference type="Gene3D" id="2.60.130.10">
    <property type="entry name" value="Aromatic compound dioxygenase"/>
    <property type="match status" value="1"/>
</dbReference>
<dbReference type="PROSITE" id="PS00083">
    <property type="entry name" value="INTRADIOL_DIOXYGENAS"/>
    <property type="match status" value="1"/>
</dbReference>
<comment type="similarity">
    <text evidence="1">Belongs to the intradiol ring-cleavage dioxygenase family.</text>
</comment>
<dbReference type="InterPro" id="IPR012785">
    <property type="entry name" value="Protocat_dOase_b"/>
</dbReference>
<evidence type="ECO:0000256" key="3">
    <source>
        <dbReference type="ARBA" id="ARBA00023002"/>
    </source>
</evidence>
<dbReference type="EC" id="1.13.11.3" evidence="5"/>
<dbReference type="RefSeq" id="WP_066717784.1">
    <property type="nucleotide sequence ID" value="NZ_JBHSLU010000051.1"/>
</dbReference>
<gene>
    <name evidence="5" type="primary">pcaH</name>
    <name evidence="5" type="ORF">ACFPN9_16675</name>
</gene>
<keyword evidence="6" id="KW-1185">Reference proteome</keyword>
<comment type="caution">
    <text evidence="5">The sequence shown here is derived from an EMBL/GenBank/DDBJ whole genome shotgun (WGS) entry which is preliminary data.</text>
</comment>
<protein>
    <submittedName>
        <fullName evidence="5">Protocatechuate 3,4-dioxygenase subunit beta</fullName>
        <ecNumber evidence="5">1.13.11.3</ecNumber>
    </submittedName>
</protein>
<evidence type="ECO:0000313" key="5">
    <source>
        <dbReference type="EMBL" id="MFC5506886.1"/>
    </source>
</evidence>
<evidence type="ECO:0000259" key="4">
    <source>
        <dbReference type="PROSITE" id="PS00083"/>
    </source>
</evidence>
<dbReference type="InterPro" id="IPR050770">
    <property type="entry name" value="Intradiol_RC_Dioxygenase"/>
</dbReference>
<feature type="domain" description="Intradiol ring-cleavage dioxygenases" evidence="4">
    <location>
        <begin position="75"/>
        <end position="103"/>
    </location>
</feature>